<name>A0A062V2N6_9EURY</name>
<evidence type="ECO:0000259" key="1">
    <source>
        <dbReference type="PROSITE" id="PS50910"/>
    </source>
</evidence>
<organism evidence="2 3">
    <name type="scientific">Candidatus Methanoperedens nitratireducens</name>
    <dbReference type="NCBI Taxonomy" id="1392998"/>
    <lineage>
        <taxon>Archaea</taxon>
        <taxon>Methanobacteriati</taxon>
        <taxon>Methanobacteriota</taxon>
        <taxon>Stenosarchaea group</taxon>
        <taxon>Methanomicrobia</taxon>
        <taxon>Methanosarcinales</taxon>
        <taxon>ANME-2 cluster</taxon>
        <taxon>Candidatus Methanoperedentaceae</taxon>
        <taxon>Candidatus Methanoperedens</taxon>
    </lineage>
</organism>
<dbReference type="SUPFAM" id="SSF81593">
    <property type="entry name" value="Nucleotidyltransferase substrate binding subunit/domain"/>
    <property type="match status" value="1"/>
</dbReference>
<proteinExistence type="predicted"/>
<evidence type="ECO:0000313" key="2">
    <source>
        <dbReference type="EMBL" id="KCZ70863.1"/>
    </source>
</evidence>
<feature type="domain" description="HEPN" evidence="1">
    <location>
        <begin position="13"/>
        <end position="127"/>
    </location>
</feature>
<sequence length="139" mass="16303">MSDKESSLPEDWFKKGAEDNQAVRILLKHGGSSSVAAYLIQQMLEKYMKGFLLSKGWRLKRTHDLEELLDVSVEFDQSFEEFRELSQKATAFYFLERYPFFAGELSREEVKSAYLESQKLIEKIEKSYRQSKRDSQNSP</sequence>
<gene>
    <name evidence="2" type="ORF">ANME2D_02888</name>
</gene>
<dbReference type="RefSeq" id="WP_048092829.1">
    <property type="nucleotide sequence ID" value="NZ_JMIY01000007.1"/>
</dbReference>
<dbReference type="InterPro" id="IPR007842">
    <property type="entry name" value="HEPN_dom"/>
</dbReference>
<dbReference type="PROSITE" id="PS50910">
    <property type="entry name" value="HEPN"/>
    <property type="match status" value="1"/>
</dbReference>
<dbReference type="SMART" id="SM00748">
    <property type="entry name" value="HEPN"/>
    <property type="match status" value="1"/>
</dbReference>
<evidence type="ECO:0000313" key="3">
    <source>
        <dbReference type="Proteomes" id="UP000027153"/>
    </source>
</evidence>
<dbReference type="AlphaFoldDB" id="A0A062V2N6"/>
<protein>
    <recommendedName>
        <fullName evidence="1">HEPN domain-containing protein</fullName>
    </recommendedName>
</protein>
<dbReference type="Gene3D" id="1.20.120.330">
    <property type="entry name" value="Nucleotidyltransferases domain 2"/>
    <property type="match status" value="1"/>
</dbReference>
<dbReference type="EMBL" id="JMIY01000007">
    <property type="protein sequence ID" value="KCZ70863.1"/>
    <property type="molecule type" value="Genomic_DNA"/>
</dbReference>
<comment type="caution">
    <text evidence="2">The sequence shown here is derived from an EMBL/GenBank/DDBJ whole genome shotgun (WGS) entry which is preliminary data.</text>
</comment>
<accession>A0A062V2N6</accession>
<dbReference type="Pfam" id="PF05168">
    <property type="entry name" value="HEPN"/>
    <property type="match status" value="1"/>
</dbReference>
<dbReference type="Proteomes" id="UP000027153">
    <property type="component" value="Unassembled WGS sequence"/>
</dbReference>
<keyword evidence="3" id="KW-1185">Reference proteome</keyword>
<reference evidence="2 3" key="1">
    <citation type="journal article" date="2013" name="Nature">
        <title>Anaerobic oxidation of methane coupled to nitrate reduction in a novel archaeal lineage.</title>
        <authorList>
            <person name="Haroon M.F."/>
            <person name="Hu S."/>
            <person name="Shi Y."/>
            <person name="Imelfort M."/>
            <person name="Keller J."/>
            <person name="Hugenholtz P."/>
            <person name="Yuan Z."/>
            <person name="Tyson G.W."/>
        </authorList>
    </citation>
    <scope>NUCLEOTIDE SEQUENCE [LARGE SCALE GENOMIC DNA]</scope>
    <source>
        <strain evidence="2 3">ANME-2d</strain>
    </source>
</reference>